<reference evidence="2" key="1">
    <citation type="journal article" date="2021" name="IMA Fungus">
        <title>Genomic characterization of three marine fungi, including Emericellopsis atlantica sp. nov. with signatures of a generalist lifestyle and marine biomass degradation.</title>
        <authorList>
            <person name="Hagestad O.C."/>
            <person name="Hou L."/>
            <person name="Andersen J.H."/>
            <person name="Hansen E.H."/>
            <person name="Altermark B."/>
            <person name="Li C."/>
            <person name="Kuhnert E."/>
            <person name="Cox R.J."/>
            <person name="Crous P.W."/>
            <person name="Spatafora J.W."/>
            <person name="Lail K."/>
            <person name="Amirebrahimi M."/>
            <person name="Lipzen A."/>
            <person name="Pangilinan J."/>
            <person name="Andreopoulos W."/>
            <person name="Hayes R.D."/>
            <person name="Ng V."/>
            <person name="Grigoriev I.V."/>
            <person name="Jackson S.A."/>
            <person name="Sutton T.D.S."/>
            <person name="Dobson A.D.W."/>
            <person name="Rama T."/>
        </authorList>
    </citation>
    <scope>NUCLEOTIDE SEQUENCE</scope>
    <source>
        <strain evidence="2">TRa018bII</strain>
    </source>
</reference>
<feature type="compositionally biased region" description="Low complexity" evidence="1">
    <location>
        <begin position="126"/>
        <end position="135"/>
    </location>
</feature>
<dbReference type="EMBL" id="MU251935">
    <property type="protein sequence ID" value="KAG9228459.1"/>
    <property type="molecule type" value="Genomic_DNA"/>
</dbReference>
<name>A0A9P7Y761_9HELO</name>
<organism evidence="2 3">
    <name type="scientific">Amylocarpus encephaloides</name>
    <dbReference type="NCBI Taxonomy" id="45428"/>
    <lineage>
        <taxon>Eukaryota</taxon>
        <taxon>Fungi</taxon>
        <taxon>Dikarya</taxon>
        <taxon>Ascomycota</taxon>
        <taxon>Pezizomycotina</taxon>
        <taxon>Leotiomycetes</taxon>
        <taxon>Helotiales</taxon>
        <taxon>Helotiales incertae sedis</taxon>
        <taxon>Amylocarpus</taxon>
    </lineage>
</organism>
<proteinExistence type="predicted"/>
<dbReference type="Proteomes" id="UP000824998">
    <property type="component" value="Unassembled WGS sequence"/>
</dbReference>
<keyword evidence="3" id="KW-1185">Reference proteome</keyword>
<evidence type="ECO:0000313" key="3">
    <source>
        <dbReference type="Proteomes" id="UP000824998"/>
    </source>
</evidence>
<feature type="region of interest" description="Disordered" evidence="1">
    <location>
        <begin position="25"/>
        <end position="44"/>
    </location>
</feature>
<comment type="caution">
    <text evidence="2">The sequence shown here is derived from an EMBL/GenBank/DDBJ whole genome shotgun (WGS) entry which is preliminary data.</text>
</comment>
<accession>A0A9P7Y761</accession>
<protein>
    <submittedName>
        <fullName evidence="2">Uncharacterized protein</fullName>
    </submittedName>
</protein>
<dbReference type="AlphaFoldDB" id="A0A9P7Y761"/>
<evidence type="ECO:0000256" key="1">
    <source>
        <dbReference type="SAM" id="MobiDB-lite"/>
    </source>
</evidence>
<feature type="compositionally biased region" description="Pro residues" evidence="1">
    <location>
        <begin position="116"/>
        <end position="125"/>
    </location>
</feature>
<gene>
    <name evidence="2" type="ORF">BJ875DRAFT_477404</name>
</gene>
<feature type="region of interest" description="Disordered" evidence="1">
    <location>
        <begin position="112"/>
        <end position="135"/>
    </location>
</feature>
<sequence>MSSIIKYSHCVSSVSAKRIIAVQPSSIHSSRSQNGDKCPLPRRAICSTSPTHHNLDLAPSLPHSSNSTLPPVKILQPLQPFLRFPKLVSPPSLATEIYRSTIILHGSTARLFQDQPRPPAPPKAATPPSSASTVARTRRVQERLIRVSGGYVARFLFSPDAPYWLPLNVSSLLMLCRRFHRGMESQGYRGRPLVSGDAVLYLSGLCFQYFRSGAGLAVGSWIAKADELGNIE</sequence>
<feature type="compositionally biased region" description="Polar residues" evidence="1">
    <location>
        <begin position="25"/>
        <end position="35"/>
    </location>
</feature>
<evidence type="ECO:0000313" key="2">
    <source>
        <dbReference type="EMBL" id="KAG9228459.1"/>
    </source>
</evidence>